<dbReference type="Proteomes" id="UP001181355">
    <property type="component" value="Chromosome"/>
</dbReference>
<comment type="pathway">
    <text evidence="1">Cofactor biosynthesis; ubiquinone biosynthesis.</text>
</comment>
<dbReference type="PANTHER" id="PTHR38693:SF1">
    <property type="entry name" value="UBIQUINONE BIOSYNTHESIS ACCESSORY FACTOR UBIJ"/>
    <property type="match status" value="1"/>
</dbReference>
<evidence type="ECO:0000313" key="4">
    <source>
        <dbReference type="EMBL" id="WMW81500.1"/>
    </source>
</evidence>
<dbReference type="RefSeq" id="WP_309482979.1">
    <property type="nucleotide sequence ID" value="NZ_CP133720.1"/>
</dbReference>
<evidence type="ECO:0000256" key="1">
    <source>
        <dbReference type="HAMAP-Rule" id="MF_02215"/>
    </source>
</evidence>
<name>A0ABY9RJV3_9BURK</name>
<feature type="domain" description="SCP2" evidence="3">
    <location>
        <begin position="11"/>
        <end position="101"/>
    </location>
</feature>
<proteinExistence type="inferred from homology"/>
<comment type="similarity">
    <text evidence="1">Belongs to the UbiJ family.</text>
</comment>
<evidence type="ECO:0000256" key="2">
    <source>
        <dbReference type="SAM" id="MobiDB-lite"/>
    </source>
</evidence>
<dbReference type="InterPro" id="IPR003033">
    <property type="entry name" value="SCP2_sterol-bd_dom"/>
</dbReference>
<evidence type="ECO:0000313" key="5">
    <source>
        <dbReference type="Proteomes" id="UP001181355"/>
    </source>
</evidence>
<keyword evidence="1" id="KW-0963">Cytoplasm</keyword>
<evidence type="ECO:0000259" key="3">
    <source>
        <dbReference type="Pfam" id="PF02036"/>
    </source>
</evidence>
<keyword evidence="5" id="KW-1185">Reference proteome</keyword>
<reference evidence="4" key="1">
    <citation type="submission" date="2023-09" db="EMBL/GenBank/DDBJ databases">
        <title>Undibacterium sp. 20NA77.5 isolated from freshwater.</title>
        <authorList>
            <person name="Le V."/>
            <person name="Ko S.-R."/>
            <person name="Ahn C.-Y."/>
            <person name="Oh H.-M."/>
        </authorList>
    </citation>
    <scope>NUCLEOTIDE SEQUENCE</scope>
    <source>
        <strain evidence="4">20NA77.5</strain>
    </source>
</reference>
<dbReference type="HAMAP" id="MF_02215">
    <property type="entry name" value="UbiJ"/>
    <property type="match status" value="1"/>
</dbReference>
<sequence>MISTSFVLFVNHLLSKEPWAQARLRPYAGKSACVDLEVTQVRVQVGADGLFQAVDAGTTEDNVTLRIKPADLPLIAQDTKRAVAYVKIEGDADFANVLSGLSQDLKWEIEDDLAKLVGDVPATRLIGLGRLAVSHLQRTHQNLQESLAEYFLEENPTLVRPQAVQSFADGVVKTRDDVERLMKRIEKIERSDLLARKKQKMSTTTEIQNERMDSEKVEK</sequence>
<comment type="function">
    <text evidence="1">Required for ubiquinone (coenzyme Q) biosynthesis. Binds hydrophobic ubiquinone biosynthetic intermediates via its SCP2 domain and is essential for the stability of the Ubi complex. May constitute a docking platform where Ubi enzymes assemble and access their SCP2-bound polyprenyl substrates.</text>
</comment>
<dbReference type="InterPro" id="IPR038989">
    <property type="entry name" value="UbiJ"/>
</dbReference>
<dbReference type="EMBL" id="CP133720">
    <property type="protein sequence ID" value="WMW81500.1"/>
    <property type="molecule type" value="Genomic_DNA"/>
</dbReference>
<dbReference type="PANTHER" id="PTHR38693">
    <property type="entry name" value="UBIQUINONE BIOSYNTHESIS PROTEIN UBIJ"/>
    <property type="match status" value="1"/>
</dbReference>
<gene>
    <name evidence="1" type="primary">ubiJ</name>
    <name evidence="4" type="ORF">RF679_04270</name>
</gene>
<keyword evidence="1" id="KW-0831">Ubiquinone biosynthesis</keyword>
<comment type="subcellular location">
    <subcellularLocation>
        <location evidence="1">Cytoplasm</location>
    </subcellularLocation>
</comment>
<organism evidence="4 5">
    <name type="scientific">Undibacterium cyanobacteriorum</name>
    <dbReference type="NCBI Taxonomy" id="3073561"/>
    <lineage>
        <taxon>Bacteria</taxon>
        <taxon>Pseudomonadati</taxon>
        <taxon>Pseudomonadota</taxon>
        <taxon>Betaproteobacteria</taxon>
        <taxon>Burkholderiales</taxon>
        <taxon>Oxalobacteraceae</taxon>
        <taxon>Undibacterium</taxon>
    </lineage>
</organism>
<accession>A0ABY9RJV3</accession>
<protein>
    <recommendedName>
        <fullName evidence="1">Ubiquinone biosynthesis accessory factor UbiJ</fullName>
    </recommendedName>
</protein>
<feature type="region of interest" description="Disordered" evidence="2">
    <location>
        <begin position="196"/>
        <end position="219"/>
    </location>
</feature>
<feature type="compositionally biased region" description="Basic and acidic residues" evidence="2">
    <location>
        <begin position="208"/>
        <end position="219"/>
    </location>
</feature>
<dbReference type="Pfam" id="PF02036">
    <property type="entry name" value="SCP2"/>
    <property type="match status" value="1"/>
</dbReference>